<dbReference type="AlphaFoldDB" id="A0ABD6EJM2"/>
<comment type="subcellular location">
    <subcellularLocation>
        <location evidence="1">Membrane</location>
        <topology evidence="1">Multi-pass membrane protein</topology>
    </subcellularLocation>
</comment>
<feature type="transmembrane region" description="Helical" evidence="5">
    <location>
        <begin position="82"/>
        <end position="107"/>
    </location>
</feature>
<proteinExistence type="predicted"/>
<evidence type="ECO:0000256" key="2">
    <source>
        <dbReference type="ARBA" id="ARBA00022692"/>
    </source>
</evidence>
<feature type="transmembrane region" description="Helical" evidence="5">
    <location>
        <begin position="166"/>
        <end position="186"/>
    </location>
</feature>
<feature type="transmembrane region" description="Helical" evidence="5">
    <location>
        <begin position="259"/>
        <end position="279"/>
    </location>
</feature>
<evidence type="ECO:0000256" key="4">
    <source>
        <dbReference type="ARBA" id="ARBA00023136"/>
    </source>
</evidence>
<dbReference type="InterPro" id="IPR011701">
    <property type="entry name" value="MFS"/>
</dbReference>
<feature type="transmembrane region" description="Helical" evidence="5">
    <location>
        <begin position="127"/>
        <end position="145"/>
    </location>
</feature>
<dbReference type="Gene3D" id="1.20.1250.20">
    <property type="entry name" value="MFS general substrate transporter like domains"/>
    <property type="match status" value="1"/>
</dbReference>
<dbReference type="InterPro" id="IPR036259">
    <property type="entry name" value="MFS_trans_sf"/>
</dbReference>
<dbReference type="PANTHER" id="PTHR11662:SF399">
    <property type="entry name" value="FI19708P1-RELATED"/>
    <property type="match status" value="1"/>
</dbReference>
<keyword evidence="2 5" id="KW-0812">Transmembrane</keyword>
<keyword evidence="8" id="KW-1185">Reference proteome</keyword>
<feature type="domain" description="Major facilitator superfamily (MFS) profile" evidence="6">
    <location>
        <begin position="1"/>
        <end position="283"/>
    </location>
</feature>
<dbReference type="FunFam" id="1.20.1250.20:FF:000532">
    <property type="entry name" value="SLC (SoLute Carrier) homolog"/>
    <property type="match status" value="1"/>
</dbReference>
<evidence type="ECO:0000313" key="7">
    <source>
        <dbReference type="EMBL" id="MFH4980168.1"/>
    </source>
</evidence>
<dbReference type="PANTHER" id="PTHR11662">
    <property type="entry name" value="SOLUTE CARRIER FAMILY 17"/>
    <property type="match status" value="1"/>
</dbReference>
<organism evidence="7 8">
    <name type="scientific">Gnathostoma spinigerum</name>
    <dbReference type="NCBI Taxonomy" id="75299"/>
    <lineage>
        <taxon>Eukaryota</taxon>
        <taxon>Metazoa</taxon>
        <taxon>Ecdysozoa</taxon>
        <taxon>Nematoda</taxon>
        <taxon>Chromadorea</taxon>
        <taxon>Rhabditida</taxon>
        <taxon>Spirurina</taxon>
        <taxon>Gnathostomatomorpha</taxon>
        <taxon>Gnathostomatoidea</taxon>
        <taxon>Gnathostomatidae</taxon>
        <taxon>Gnathostoma</taxon>
    </lineage>
</organism>
<protein>
    <recommendedName>
        <fullName evidence="6">Major facilitator superfamily (MFS) profile domain-containing protein</fullName>
    </recommendedName>
</protein>
<keyword evidence="4 5" id="KW-0472">Membrane</keyword>
<keyword evidence="3 5" id="KW-1133">Transmembrane helix</keyword>
<feature type="transmembrane region" description="Helical" evidence="5">
    <location>
        <begin position="192"/>
        <end position="213"/>
    </location>
</feature>
<feature type="transmembrane region" description="Helical" evidence="5">
    <location>
        <begin position="25"/>
        <end position="45"/>
    </location>
</feature>
<dbReference type="EMBL" id="JBGFUD010005164">
    <property type="protein sequence ID" value="MFH4980168.1"/>
    <property type="molecule type" value="Genomic_DNA"/>
</dbReference>
<dbReference type="Proteomes" id="UP001608902">
    <property type="component" value="Unassembled WGS sequence"/>
</dbReference>
<evidence type="ECO:0000313" key="8">
    <source>
        <dbReference type="Proteomes" id="UP001608902"/>
    </source>
</evidence>
<comment type="caution">
    <text evidence="7">The sequence shown here is derived from an EMBL/GenBank/DDBJ whole genome shotgun (WGS) entry which is preliminary data.</text>
</comment>
<evidence type="ECO:0000256" key="3">
    <source>
        <dbReference type="ARBA" id="ARBA00022989"/>
    </source>
</evidence>
<evidence type="ECO:0000259" key="6">
    <source>
        <dbReference type="PROSITE" id="PS50850"/>
    </source>
</evidence>
<sequence length="302" mass="33206">MGIFVTMPLSGLMCVYGFAGGWPSIFYLLGTAGIIFTVIWYFTAFDSPHVHPRISREEFVYIRSSMEENVEKRTRKEVAIPWIPMITSIPVWAIFIGHFCGDFGAYMMMTNLPLFMNDVLGFDQARMGLFAGIPYLLYAVVINLGGIAADKLRKSETLSTTGVRRLAMILGLGSQAVFLVACAYCQCGQENLVVTFLTLGIGLSGVQFAGYCVNYIDVAPHFAGTLVGIGNMLGGVAGIICPLLVGWLVKEGTREEWKIVFWITGVVLILGAMIFSIFCDGKVQSWARIEKAENKETSENLV</sequence>
<dbReference type="InterPro" id="IPR050382">
    <property type="entry name" value="MFS_Na/Anion_cotransporter"/>
</dbReference>
<name>A0ABD6EJM2_9BILA</name>
<gene>
    <name evidence="7" type="ORF">AB6A40_006877</name>
</gene>
<dbReference type="Pfam" id="PF07690">
    <property type="entry name" value="MFS_1"/>
    <property type="match status" value="2"/>
</dbReference>
<accession>A0ABD6EJM2</accession>
<dbReference type="SUPFAM" id="SSF103473">
    <property type="entry name" value="MFS general substrate transporter"/>
    <property type="match status" value="1"/>
</dbReference>
<evidence type="ECO:0000256" key="1">
    <source>
        <dbReference type="ARBA" id="ARBA00004141"/>
    </source>
</evidence>
<evidence type="ECO:0000256" key="5">
    <source>
        <dbReference type="SAM" id="Phobius"/>
    </source>
</evidence>
<dbReference type="PROSITE" id="PS50850">
    <property type="entry name" value="MFS"/>
    <property type="match status" value="1"/>
</dbReference>
<reference evidence="7 8" key="1">
    <citation type="submission" date="2024-08" db="EMBL/GenBank/DDBJ databases">
        <title>Gnathostoma spinigerum genome.</title>
        <authorList>
            <person name="Gonzalez-Bertolin B."/>
            <person name="Monzon S."/>
            <person name="Zaballos A."/>
            <person name="Jimenez P."/>
            <person name="Dekumyoy P."/>
            <person name="Varona S."/>
            <person name="Cuesta I."/>
            <person name="Sumanam S."/>
            <person name="Adisakwattana P."/>
            <person name="Gasser R.B."/>
            <person name="Hernandez-Gonzalez A."/>
            <person name="Young N.D."/>
            <person name="Perteguer M.J."/>
        </authorList>
    </citation>
    <scope>NUCLEOTIDE SEQUENCE [LARGE SCALE GENOMIC DNA]</scope>
    <source>
        <strain evidence="7">AL3</strain>
        <tissue evidence="7">Liver</tissue>
    </source>
</reference>
<dbReference type="InterPro" id="IPR020846">
    <property type="entry name" value="MFS_dom"/>
</dbReference>
<dbReference type="GO" id="GO:0016020">
    <property type="term" value="C:membrane"/>
    <property type="evidence" value="ECO:0007669"/>
    <property type="project" value="UniProtKB-SubCell"/>
</dbReference>
<feature type="transmembrane region" description="Helical" evidence="5">
    <location>
        <begin position="225"/>
        <end position="247"/>
    </location>
</feature>